<keyword evidence="1" id="KW-0614">Plasmid</keyword>
<dbReference type="Proteomes" id="UP000216246">
    <property type="component" value="Plasmid pFLAC0026"/>
</dbReference>
<geneLocation type="plasmid" evidence="2">
    <name>pflac0026</name>
</geneLocation>
<gene>
    <name evidence="1" type="ORF">CKJ54_24735</name>
</gene>
<protein>
    <recommendedName>
        <fullName evidence="3">Restriction endonuclease</fullName>
    </recommendedName>
</protein>
<evidence type="ECO:0008006" key="3">
    <source>
        <dbReference type="Google" id="ProtNLM"/>
    </source>
</evidence>
<sequence>MSNAFAQAIGEELRARGMTGARPGGPGDLAGSGAERRLAGGIGAKRVDVTWATEEAGLMLACSVKTIMFKDAASNHYQKNLTNRRADLLFESTTLHRRFPFAVIAGFLFMDRGAADDGTPRRNSTFQNVFPRFRLFTRRDDPADRDEQYERLYVLLLDPNPFAPSIECYEVNDEHHKVDLETAFDELVMLTAERNFDQYSAEDDGKRIRKLPGG</sequence>
<evidence type="ECO:0000313" key="2">
    <source>
        <dbReference type="Proteomes" id="UP000216246"/>
    </source>
</evidence>
<dbReference type="KEGG" id="mmal:CKJ54_24735"/>
<reference evidence="1 2" key="1">
    <citation type="submission" date="2017-08" db="EMBL/GenBank/DDBJ databases">
        <title>Phylogentic analysis of Mycobacterium avium complex whole genomes.</title>
        <authorList>
            <person name="Caverly L.J."/>
            <person name="Spilker T."/>
            <person name="LiPuma J."/>
        </authorList>
    </citation>
    <scope>NUCLEOTIDE SEQUENCE [LARGE SCALE GENOMIC DNA]</scope>
    <source>
        <strain evidence="1 2">FLAC0026</strain>
        <plasmid evidence="2">pflac0026</plasmid>
    </source>
</reference>
<dbReference type="EMBL" id="CP023148">
    <property type="protein sequence ID" value="ASW93269.1"/>
    <property type="molecule type" value="Genomic_DNA"/>
</dbReference>
<accession>A0AAC9YQV3</accession>
<proteinExistence type="predicted"/>
<organism evidence="1 2">
    <name type="scientific">Mycobacterium marseillense</name>
    <dbReference type="NCBI Taxonomy" id="701042"/>
    <lineage>
        <taxon>Bacteria</taxon>
        <taxon>Bacillati</taxon>
        <taxon>Actinomycetota</taxon>
        <taxon>Actinomycetes</taxon>
        <taxon>Mycobacteriales</taxon>
        <taxon>Mycobacteriaceae</taxon>
        <taxon>Mycobacterium</taxon>
        <taxon>Mycobacterium avium complex (MAC)</taxon>
    </lineage>
</organism>
<evidence type="ECO:0000313" key="1">
    <source>
        <dbReference type="EMBL" id="ASW93269.1"/>
    </source>
</evidence>
<dbReference type="AlphaFoldDB" id="A0AAC9YQV3"/>
<name>A0AAC9YQV3_9MYCO</name>